<dbReference type="EMBL" id="JN190941">
    <property type="protein sequence ID" value="AEO19698.1"/>
    <property type="molecule type" value="Genomic_DNA"/>
</dbReference>
<name>M9MU38_FLAVE</name>
<organism evidence="2">
    <name type="scientific">Flammulina velutipes</name>
    <name type="common">Agaricus velutipes</name>
    <dbReference type="NCBI Taxonomy" id="38945"/>
    <lineage>
        <taxon>Eukaryota</taxon>
        <taxon>Fungi</taxon>
        <taxon>Dikarya</taxon>
        <taxon>Basidiomycota</taxon>
        <taxon>Agaricomycotina</taxon>
        <taxon>Agaricomycetes</taxon>
        <taxon>Agaricomycetidae</taxon>
        <taxon>Agaricales</taxon>
        <taxon>Marasmiineae</taxon>
        <taxon>Physalacriaceae</taxon>
        <taxon>Flammulina</taxon>
    </lineage>
</organism>
<evidence type="ECO:0000313" key="3">
    <source>
        <dbReference type="EMBL" id="AEO19698.1"/>
    </source>
</evidence>
<geneLocation type="mitochondrion" evidence="2"/>
<reference evidence="2" key="2">
    <citation type="journal article" date="2012" name="J. Gen. Appl. Microbiol.">
        <title>The mitochondrial genome of the white-rot fungus Flammulina velutipes.</title>
        <authorList>
            <person name="Yoon H."/>
            <person name="You Y.H."/>
            <person name="Woo J.R."/>
            <person name="Park Y.J."/>
            <person name="Kong W.S."/>
            <person name="Lee B.M."/>
            <person name="Kim J.G."/>
        </authorList>
    </citation>
    <scope>NUCLEOTIDE SEQUENCE</scope>
    <source>
        <strain evidence="2">4019-20</strain>
    </source>
</reference>
<proteinExistence type="predicted"/>
<evidence type="ECO:0000313" key="2">
    <source>
        <dbReference type="EMBL" id="AEO19667.1"/>
    </source>
</evidence>
<sequence>MKKTEIQKKKVSPELIDLPISYCKLPEEEFIILFLGCRVEDNIHKFRNEKHLIVSSFCFYHDISLYATVQKLVENRKRKTIVFLGPWNDEAVKGKVKMQEERIELLKYDNIWELIEDYYEEDSILKNSILLHYGEVVYTKGLIDSSNLLFLFKNVHWSNILLLFEIFDIKISGVSSTMTHRLSYTSYNLSNFIEQSLIFAETFDLTKKIEDDVNFKIYQDWGININDPLPESEKLWAKKIYEREKRIMNTKHLLISNSNNKSNSFNLEKHLDFSLKEKDLKFENQRDQIWNLEDIALIKLFKSTTDVKIQNYIIKLSLLKKLIFRDLINYCFITGNLPVTLSLEDFKKDLICKILPITEVIQRHSWPLSLKGILKKYDEICLEKNISKLELLRKDIYKLSKNHNKTSKLINKYNKFNN</sequence>
<evidence type="ECO:0000313" key="1">
    <source>
        <dbReference type="EMBL" id="AEO19635.1"/>
    </source>
</evidence>
<dbReference type="RefSeq" id="YP_008080582.1">
    <property type="nucleotide sequence ID" value="NC_021373.1"/>
</dbReference>
<dbReference type="GeneID" id="15822016"/>
<dbReference type="AlphaFoldDB" id="M9MU38"/>
<gene>
    <name evidence="2" type="primary">orf418</name>
</gene>
<accession>M9MU38</accession>
<dbReference type="EMBL" id="JN190940">
    <property type="protein sequence ID" value="AEO19667.1"/>
    <property type="molecule type" value="Genomic_DNA"/>
</dbReference>
<protein>
    <submittedName>
        <fullName evidence="2">Orf418</fullName>
    </submittedName>
</protein>
<reference evidence="1" key="1">
    <citation type="submission" date="2011-06" db="EMBL/GenBank/DDBJ databases">
        <title>Mitochondrial DNA sequences extracted from three strains of Flammulina velutipes.</title>
        <authorList>
            <person name="Yoon H."/>
            <person name="Kong W.-S."/>
            <person name="Kim J.-G."/>
        </authorList>
    </citation>
    <scope>NUCLEOTIDE SEQUENCE</scope>
    <source>
        <strain evidence="1">4019-18</strain>
        <strain evidence="3">4019-18x20</strain>
    </source>
</reference>
<keyword evidence="2" id="KW-0496">Mitochondrion</keyword>
<dbReference type="EMBL" id="JN190939">
    <property type="protein sequence ID" value="AEO19635.1"/>
    <property type="molecule type" value="Genomic_DNA"/>
</dbReference>